<dbReference type="InterPro" id="IPR052042">
    <property type="entry name" value="Tail_sheath_structural"/>
</dbReference>
<protein>
    <submittedName>
        <fullName evidence="3">Phage tail sheath family protein</fullName>
    </submittedName>
</protein>
<organism evidence="3 4">
    <name type="scientific">Chitinophaga hostae</name>
    <dbReference type="NCBI Taxonomy" id="2831022"/>
    <lineage>
        <taxon>Bacteria</taxon>
        <taxon>Pseudomonadati</taxon>
        <taxon>Bacteroidota</taxon>
        <taxon>Chitinophagia</taxon>
        <taxon>Chitinophagales</taxon>
        <taxon>Chitinophagaceae</taxon>
        <taxon>Chitinophaga</taxon>
    </lineage>
</organism>
<dbReference type="EMBL" id="JAGTXB010000011">
    <property type="protein sequence ID" value="MBS0030007.1"/>
    <property type="molecule type" value="Genomic_DNA"/>
</dbReference>
<dbReference type="PANTHER" id="PTHR35861">
    <property type="match status" value="1"/>
</dbReference>
<dbReference type="Pfam" id="PF17482">
    <property type="entry name" value="Phage_sheath_1C"/>
    <property type="match status" value="1"/>
</dbReference>
<dbReference type="InterPro" id="IPR020287">
    <property type="entry name" value="Tail_sheath_C"/>
</dbReference>
<proteinExistence type="inferred from homology"/>
<evidence type="ECO:0000259" key="2">
    <source>
        <dbReference type="Pfam" id="PF17482"/>
    </source>
</evidence>
<dbReference type="Proteomes" id="UP000676386">
    <property type="component" value="Unassembled WGS sequence"/>
</dbReference>
<dbReference type="PANTHER" id="PTHR35861:SF1">
    <property type="entry name" value="PHAGE TAIL SHEATH PROTEIN"/>
    <property type="match status" value="1"/>
</dbReference>
<dbReference type="RefSeq" id="WP_211975139.1">
    <property type="nucleotide sequence ID" value="NZ_CBFHAM010000017.1"/>
</dbReference>
<gene>
    <name evidence="3" type="ORF">KE626_21965</name>
</gene>
<evidence type="ECO:0000256" key="1">
    <source>
        <dbReference type="ARBA" id="ARBA00008005"/>
    </source>
</evidence>
<comment type="similarity">
    <text evidence="1">Belongs to the myoviridae tail sheath protein family.</text>
</comment>
<name>A0ABS5J451_9BACT</name>
<sequence length="605" mass="65114">MAALLDLRMPGVYTQEISTLPPTVGVIPSAVPVFIGYTQKAEKKGDSLLGKPTRIKSMKEYQDLFGSAPLQQIQVTIDESAGTPDVSVLEPDDFKFKMYHSLLFYYANGGGPCFILSVGGYDTPPAAKPLSDAIGSLTKIQEVTILVFPDGTSLQETAYQGVIGEALKHCNRMKDRVTVIDLHDKNGDDLAVIEAGFQTGMPNDIDFKKYGMAYYPYIRTIFSYNYAEAGVTVKSHTQLAPPAGSVVDDLKAKGAAYQSAVKAYPATAAKVASLTAEKEVLTYLKTTLEAYKTANPNATDPQLVTQLKKISKDSGKAIPADIADDLDANGAVPLTILDTAVTTVTTALGTATTAETAAKKAVADGLKAIKDALKALPAGTNVPFTNFSLDLIKDINNLIYGKIKDAIANLAVNLPPCGAIAGIYVRVDANAGPWKAPANVSVFGGIKPSLEIDDDLHANLNAPSNGKAINAIRTYPGRGLLVYGARTLAGNDLEWRYVNVRRTFCFIEDSVAIAMQDFVFEPNTEQTWIKVRAMIKSFLNRLWKAGGLYGNTPADAYEVICGAPDSISDDDILNGIMRIFIKVAVARPAEFIVLQYEHKFELVES</sequence>
<accession>A0ABS5J451</accession>
<reference evidence="3 4" key="1">
    <citation type="submission" date="2021-04" db="EMBL/GenBank/DDBJ databases">
        <title>Chitinophaga sp. nov., isolated from the rhizosphere soil.</title>
        <authorList>
            <person name="He S."/>
        </authorList>
    </citation>
    <scope>NUCLEOTIDE SEQUENCE [LARGE SCALE GENOMIC DNA]</scope>
    <source>
        <strain evidence="3 4">2R12</strain>
    </source>
</reference>
<evidence type="ECO:0000313" key="3">
    <source>
        <dbReference type="EMBL" id="MBS0030007.1"/>
    </source>
</evidence>
<keyword evidence="4" id="KW-1185">Reference proteome</keyword>
<feature type="domain" description="Tail sheath protein C-terminal" evidence="2">
    <location>
        <begin position="494"/>
        <end position="595"/>
    </location>
</feature>
<evidence type="ECO:0000313" key="4">
    <source>
        <dbReference type="Proteomes" id="UP000676386"/>
    </source>
</evidence>
<comment type="caution">
    <text evidence="3">The sequence shown here is derived from an EMBL/GenBank/DDBJ whole genome shotgun (WGS) entry which is preliminary data.</text>
</comment>
<dbReference type="Gene3D" id="3.40.50.11780">
    <property type="match status" value="2"/>
</dbReference>